<dbReference type="InterPro" id="IPR001148">
    <property type="entry name" value="CA_dom"/>
</dbReference>
<dbReference type="Proteomes" id="UP000283509">
    <property type="component" value="Unassembled WGS sequence"/>
</dbReference>
<dbReference type="EC" id="4.2.1.1" evidence="2"/>
<dbReference type="OrthoDB" id="429145at2759"/>
<evidence type="ECO:0000256" key="3">
    <source>
        <dbReference type="ARBA" id="ARBA00022723"/>
    </source>
</evidence>
<evidence type="ECO:0000313" key="10">
    <source>
        <dbReference type="Proteomes" id="UP000283509"/>
    </source>
</evidence>
<dbReference type="Pfam" id="PF00194">
    <property type="entry name" value="Carb_anhydrase"/>
    <property type="match status" value="1"/>
</dbReference>
<dbReference type="CDD" id="cd00326">
    <property type="entry name" value="alpha_CA"/>
    <property type="match status" value="1"/>
</dbReference>
<dbReference type="PANTHER" id="PTHR18952:SF265">
    <property type="entry name" value="CARBONIC ANHYDRASE"/>
    <property type="match status" value="1"/>
</dbReference>
<name>A0A3R7Q655_PENVA</name>
<evidence type="ECO:0000256" key="7">
    <source>
        <dbReference type="ARBA" id="ARBA00048348"/>
    </source>
</evidence>
<evidence type="ECO:0000256" key="5">
    <source>
        <dbReference type="ARBA" id="ARBA00023180"/>
    </source>
</evidence>
<evidence type="ECO:0000256" key="6">
    <source>
        <dbReference type="ARBA" id="ARBA00023239"/>
    </source>
</evidence>
<comment type="similarity">
    <text evidence="1">Belongs to the alpha-carbonic anhydrase family.</text>
</comment>
<keyword evidence="10" id="KW-1185">Reference proteome</keyword>
<dbReference type="SMART" id="SM01057">
    <property type="entry name" value="Carb_anhydrase"/>
    <property type="match status" value="1"/>
</dbReference>
<keyword evidence="3" id="KW-0479">Metal-binding</keyword>
<comment type="caution">
    <text evidence="9">The sequence shown here is derived from an EMBL/GenBank/DDBJ whole genome shotgun (WGS) entry which is preliminary data.</text>
</comment>
<reference evidence="9 10" key="2">
    <citation type="submission" date="2019-01" db="EMBL/GenBank/DDBJ databases">
        <title>The decoding of complex shrimp genome reveals the adaptation for benthos swimmer, frequently molting mechanism and breeding impact on genome.</title>
        <authorList>
            <person name="Sun Y."/>
            <person name="Gao Y."/>
            <person name="Yu Y."/>
        </authorList>
    </citation>
    <scope>NUCLEOTIDE SEQUENCE [LARGE SCALE GENOMIC DNA]</scope>
    <source>
        <tissue evidence="9">Muscle</tissue>
    </source>
</reference>
<organism evidence="9 10">
    <name type="scientific">Penaeus vannamei</name>
    <name type="common">Whiteleg shrimp</name>
    <name type="synonym">Litopenaeus vannamei</name>
    <dbReference type="NCBI Taxonomy" id="6689"/>
    <lineage>
        <taxon>Eukaryota</taxon>
        <taxon>Metazoa</taxon>
        <taxon>Ecdysozoa</taxon>
        <taxon>Arthropoda</taxon>
        <taxon>Crustacea</taxon>
        <taxon>Multicrustacea</taxon>
        <taxon>Malacostraca</taxon>
        <taxon>Eumalacostraca</taxon>
        <taxon>Eucarida</taxon>
        <taxon>Decapoda</taxon>
        <taxon>Dendrobranchiata</taxon>
        <taxon>Penaeoidea</taxon>
        <taxon>Penaeidae</taxon>
        <taxon>Penaeus</taxon>
    </lineage>
</organism>
<dbReference type="GO" id="GO:0005886">
    <property type="term" value="C:plasma membrane"/>
    <property type="evidence" value="ECO:0007669"/>
    <property type="project" value="TreeGrafter"/>
</dbReference>
<dbReference type="PROSITE" id="PS51144">
    <property type="entry name" value="ALPHA_CA_2"/>
    <property type="match status" value="1"/>
</dbReference>
<protein>
    <recommendedName>
        <fullName evidence="2">carbonic anhydrase</fullName>
        <ecNumber evidence="2">4.2.1.1</ecNumber>
    </recommendedName>
</protein>
<evidence type="ECO:0000256" key="4">
    <source>
        <dbReference type="ARBA" id="ARBA00022833"/>
    </source>
</evidence>
<keyword evidence="5" id="KW-0325">Glycoprotein</keyword>
<dbReference type="InterPro" id="IPR036398">
    <property type="entry name" value="CA_dom_sf"/>
</dbReference>
<evidence type="ECO:0000313" key="9">
    <source>
        <dbReference type="EMBL" id="ROT69593.1"/>
    </source>
</evidence>
<gene>
    <name evidence="9" type="ORF">C7M84_012181</name>
</gene>
<evidence type="ECO:0000256" key="2">
    <source>
        <dbReference type="ARBA" id="ARBA00012925"/>
    </source>
</evidence>
<dbReference type="FunFam" id="3.10.200.10:FF:000003">
    <property type="entry name" value="Carbonic anhydrase 12"/>
    <property type="match status" value="1"/>
</dbReference>
<dbReference type="PANTHER" id="PTHR18952">
    <property type="entry name" value="CARBONIC ANHYDRASE"/>
    <property type="match status" value="1"/>
</dbReference>
<feature type="domain" description="Alpha-carbonic anhydrase" evidence="8">
    <location>
        <begin position="65"/>
        <end position="327"/>
    </location>
</feature>
<proteinExistence type="inferred from homology"/>
<dbReference type="Gene3D" id="3.10.200.10">
    <property type="entry name" value="Alpha carbonic anhydrase"/>
    <property type="match status" value="1"/>
</dbReference>
<evidence type="ECO:0000256" key="1">
    <source>
        <dbReference type="ARBA" id="ARBA00010718"/>
    </source>
</evidence>
<sequence>MAVVIAVGAREANSVQSVLYSAVPVVAATMASLNVLVALSLILEAGVYAVPLGEPSPSVGLAGNPIWSYEGINGPAFWHEVFPTCGGNSQSPVDLKIENTTHWSGRRPFTFERYDVSPPSVTMKNNGHTVVTTWTTKDMNKLPFIKGGGLEGEYVFSNFHFHWGSDDSKGSEHTFDGDRYAAEIHLVHFKKDYGTLANALKHKDGLVVLGVMVEADDSDNERLQSVVDALEEVVELGMEFHPDYSIPLDALLPEEEDRHTFFRYQGSLTTPTCNEVVTWILFQTPISLSSSQLAQFRTLIGQDGLHHLQDNFRPIQPLNGREVVFVDTGNY</sequence>
<comment type="catalytic activity">
    <reaction evidence="7">
        <text>hydrogencarbonate + H(+) = CO2 + H2O</text>
        <dbReference type="Rhea" id="RHEA:10748"/>
        <dbReference type="ChEBI" id="CHEBI:15377"/>
        <dbReference type="ChEBI" id="CHEBI:15378"/>
        <dbReference type="ChEBI" id="CHEBI:16526"/>
        <dbReference type="ChEBI" id="CHEBI:17544"/>
        <dbReference type="EC" id="4.2.1.1"/>
    </reaction>
</comment>
<dbReference type="STRING" id="6689.A0A3R7Q655"/>
<keyword evidence="4" id="KW-0862">Zinc</keyword>
<accession>A0A3R7Q655</accession>
<dbReference type="GO" id="GO:0004089">
    <property type="term" value="F:carbonate dehydratase activity"/>
    <property type="evidence" value="ECO:0007669"/>
    <property type="project" value="UniProtKB-EC"/>
</dbReference>
<evidence type="ECO:0000259" key="8">
    <source>
        <dbReference type="PROSITE" id="PS51144"/>
    </source>
</evidence>
<dbReference type="AlphaFoldDB" id="A0A3R7Q655"/>
<keyword evidence="6" id="KW-0456">Lyase</keyword>
<dbReference type="EMBL" id="QCYY01002546">
    <property type="protein sequence ID" value="ROT69593.1"/>
    <property type="molecule type" value="Genomic_DNA"/>
</dbReference>
<reference evidence="9 10" key="1">
    <citation type="submission" date="2018-04" db="EMBL/GenBank/DDBJ databases">
        <authorList>
            <person name="Zhang X."/>
            <person name="Yuan J."/>
            <person name="Li F."/>
            <person name="Xiang J."/>
        </authorList>
    </citation>
    <scope>NUCLEOTIDE SEQUENCE [LARGE SCALE GENOMIC DNA]</scope>
    <source>
        <tissue evidence="9">Muscle</tissue>
    </source>
</reference>
<dbReference type="InterPro" id="IPR023561">
    <property type="entry name" value="Carbonic_anhydrase_a-class"/>
</dbReference>
<dbReference type="SUPFAM" id="SSF51069">
    <property type="entry name" value="Carbonic anhydrase"/>
    <property type="match status" value="1"/>
</dbReference>
<dbReference type="GO" id="GO:0008270">
    <property type="term" value="F:zinc ion binding"/>
    <property type="evidence" value="ECO:0007669"/>
    <property type="project" value="InterPro"/>
</dbReference>